<evidence type="ECO:0000313" key="4">
    <source>
        <dbReference type="EMBL" id="KGA16842.1"/>
    </source>
</evidence>
<dbReference type="PANTHER" id="PTHR10161:SF14">
    <property type="entry name" value="TARTRATE-RESISTANT ACID PHOSPHATASE TYPE 5"/>
    <property type="match status" value="1"/>
</dbReference>
<organism evidence="4">
    <name type="scientific">freshwater metagenome</name>
    <dbReference type="NCBI Taxonomy" id="449393"/>
    <lineage>
        <taxon>unclassified sequences</taxon>
        <taxon>metagenomes</taxon>
        <taxon>ecological metagenomes</taxon>
    </lineage>
</organism>
<proteinExistence type="predicted"/>
<keyword evidence="2" id="KW-0378">Hydrolase</keyword>
<evidence type="ECO:0000256" key="2">
    <source>
        <dbReference type="ARBA" id="ARBA00022801"/>
    </source>
</evidence>
<keyword evidence="1" id="KW-0732">Signal</keyword>
<reference evidence="4" key="1">
    <citation type="submission" date="2014-06" db="EMBL/GenBank/DDBJ databases">
        <title>Key roles for freshwater Actinobacteria revealed by deep metagenomic sequencing.</title>
        <authorList>
            <person name="Ghai R."/>
            <person name="Mizuno C.M."/>
            <person name="Picazo A."/>
            <person name="Camacho A."/>
            <person name="Rodriguez-Valera F."/>
        </authorList>
    </citation>
    <scope>NUCLEOTIDE SEQUENCE</scope>
</reference>
<dbReference type="InterPro" id="IPR004843">
    <property type="entry name" value="Calcineurin-like_PHP"/>
</dbReference>
<dbReference type="InterPro" id="IPR029052">
    <property type="entry name" value="Metallo-depent_PP-like"/>
</dbReference>
<name>A0A094Q0C5_9ZZZZ</name>
<accession>A0A094Q0C5</accession>
<sequence>MQVATQMENWAATHRVDALLEAGDVVYPDGAPSRFAATIDAPYARLRASRPLWAALGNHDVMWNNGNDLMAYLSMPSRSYEKILTNNDVTMQILVLDSNSVSVAQTEWLDSKLSSGPYRWRIVMFHHPVWSCSKHGNTQSVISSWLPVLTSRNVDLVVTGHDHNYQRFQNANTTFVVTGGGGMPTYAITSCSGTPPLQASAQRHHFLGIEATSTALSVTAVARTGETLDQVSIN</sequence>
<dbReference type="Pfam" id="PF00149">
    <property type="entry name" value="Metallophos"/>
    <property type="match status" value="1"/>
</dbReference>
<dbReference type="InterPro" id="IPR051558">
    <property type="entry name" value="Metallophosphoesterase_PAP"/>
</dbReference>
<evidence type="ECO:0000259" key="3">
    <source>
        <dbReference type="Pfam" id="PF00149"/>
    </source>
</evidence>
<dbReference type="GO" id="GO:0016787">
    <property type="term" value="F:hydrolase activity"/>
    <property type="evidence" value="ECO:0007669"/>
    <property type="project" value="UniProtKB-KW"/>
</dbReference>
<protein>
    <recommendedName>
        <fullName evidence="3">Calcineurin-like phosphoesterase domain-containing protein</fullName>
    </recommendedName>
</protein>
<feature type="domain" description="Calcineurin-like phosphoesterase" evidence="3">
    <location>
        <begin position="13"/>
        <end position="165"/>
    </location>
</feature>
<dbReference type="Gene3D" id="3.60.21.10">
    <property type="match status" value="1"/>
</dbReference>
<dbReference type="EMBL" id="JNSL01000074">
    <property type="protein sequence ID" value="KGA16842.1"/>
    <property type="molecule type" value="Genomic_DNA"/>
</dbReference>
<gene>
    <name evidence="4" type="ORF">GM51_11730</name>
</gene>
<dbReference type="AlphaFoldDB" id="A0A094Q0C5"/>
<dbReference type="SUPFAM" id="SSF56300">
    <property type="entry name" value="Metallo-dependent phosphatases"/>
    <property type="match status" value="1"/>
</dbReference>
<evidence type="ECO:0000256" key="1">
    <source>
        <dbReference type="ARBA" id="ARBA00022729"/>
    </source>
</evidence>
<comment type="caution">
    <text evidence="4">The sequence shown here is derived from an EMBL/GenBank/DDBJ whole genome shotgun (WGS) entry which is preliminary data.</text>
</comment>
<dbReference type="PANTHER" id="PTHR10161">
    <property type="entry name" value="TARTRATE-RESISTANT ACID PHOSPHATASE TYPE 5"/>
    <property type="match status" value="1"/>
</dbReference>